<evidence type="ECO:0000256" key="1">
    <source>
        <dbReference type="SAM" id="MobiDB-lite"/>
    </source>
</evidence>
<organism evidence="4">
    <name type="scientific">Schistocephalus solidus</name>
    <name type="common">Tapeworm</name>
    <dbReference type="NCBI Taxonomy" id="70667"/>
    <lineage>
        <taxon>Eukaryota</taxon>
        <taxon>Metazoa</taxon>
        <taxon>Spiralia</taxon>
        <taxon>Lophotrochozoa</taxon>
        <taxon>Platyhelminthes</taxon>
        <taxon>Cestoda</taxon>
        <taxon>Eucestoda</taxon>
        <taxon>Diphyllobothriidea</taxon>
        <taxon>Diphyllobothriidae</taxon>
        <taxon>Schistocephalus</taxon>
    </lineage>
</organism>
<dbReference type="AlphaFoldDB" id="A0A183SU69"/>
<gene>
    <name evidence="2" type="ORF">SSLN_LOCUS7767</name>
</gene>
<proteinExistence type="predicted"/>
<dbReference type="Proteomes" id="UP000275846">
    <property type="component" value="Unassembled WGS sequence"/>
</dbReference>
<dbReference type="WBParaSite" id="SSLN_0000806201-mRNA-1">
    <property type="protein sequence ID" value="SSLN_0000806201-mRNA-1"/>
    <property type="gene ID" value="SSLN_0000806201"/>
</dbReference>
<evidence type="ECO:0000313" key="4">
    <source>
        <dbReference type="WBParaSite" id="SSLN_0000806201-mRNA-1"/>
    </source>
</evidence>
<protein>
    <submittedName>
        <fullName evidence="2 4">Uncharacterized protein</fullName>
    </submittedName>
</protein>
<dbReference type="EMBL" id="UYSU01034295">
    <property type="protein sequence ID" value="VDL94152.1"/>
    <property type="molecule type" value="Genomic_DNA"/>
</dbReference>
<evidence type="ECO:0000313" key="2">
    <source>
        <dbReference type="EMBL" id="VDL94152.1"/>
    </source>
</evidence>
<reference evidence="2 3" key="2">
    <citation type="submission" date="2018-11" db="EMBL/GenBank/DDBJ databases">
        <authorList>
            <consortium name="Pathogen Informatics"/>
        </authorList>
    </citation>
    <scope>NUCLEOTIDE SEQUENCE [LARGE SCALE GENOMIC DNA]</scope>
    <source>
        <strain evidence="2 3">NST_G2</strain>
    </source>
</reference>
<keyword evidence="3" id="KW-1185">Reference proteome</keyword>
<reference evidence="4" key="1">
    <citation type="submission" date="2016-06" db="UniProtKB">
        <authorList>
            <consortium name="WormBaseParasite"/>
        </authorList>
    </citation>
    <scope>IDENTIFICATION</scope>
</reference>
<name>A0A183SU69_SCHSO</name>
<feature type="region of interest" description="Disordered" evidence="1">
    <location>
        <begin position="41"/>
        <end position="73"/>
    </location>
</feature>
<evidence type="ECO:0000313" key="3">
    <source>
        <dbReference type="Proteomes" id="UP000275846"/>
    </source>
</evidence>
<accession>A0A183SU69</accession>
<sequence>MVSRVVCVSTPDDTIPPTPILSLPSSLFFFPFFSPPLFPPPSPLTHPSSPRLKKSSAKGDSNHAGGPGESIVL</sequence>